<dbReference type="InterPro" id="IPR038019">
    <property type="entry name" value="PRib_AMP_CycHydrolase_sf"/>
</dbReference>
<protein>
    <recommendedName>
        <fullName evidence="15">Histidine biosynthesis bifunctional protein HisIE</fullName>
    </recommendedName>
    <domain>
        <recommendedName>
            <fullName evidence="15">Phosphoribosyl-AMP cyclohydrolase</fullName>
            <shortName evidence="15">PRA-CH</shortName>
            <ecNumber evidence="15">3.5.4.19</ecNumber>
        </recommendedName>
    </domain>
    <domain>
        <recommendedName>
            <fullName evidence="15">Phosphoribosyl-ATP pyrophosphatase</fullName>
            <shortName evidence="15">PRA-PH</shortName>
            <ecNumber evidence="15">3.6.1.31</ecNumber>
        </recommendedName>
    </domain>
</protein>
<comment type="catalytic activity">
    <reaction evidence="2 15">
        <text>1-(5-phospho-beta-D-ribosyl)-ATP + H2O = 1-(5-phospho-beta-D-ribosyl)-5'-AMP + diphosphate + H(+)</text>
        <dbReference type="Rhea" id="RHEA:22828"/>
        <dbReference type="ChEBI" id="CHEBI:15377"/>
        <dbReference type="ChEBI" id="CHEBI:15378"/>
        <dbReference type="ChEBI" id="CHEBI:33019"/>
        <dbReference type="ChEBI" id="CHEBI:59457"/>
        <dbReference type="ChEBI" id="CHEBI:73183"/>
        <dbReference type="EC" id="3.6.1.31"/>
    </reaction>
</comment>
<dbReference type="Proteomes" id="UP000503278">
    <property type="component" value="Chromosome"/>
</dbReference>
<feature type="region of interest" description="Phosphoribosyl-AMP cyclohydrolase" evidence="15">
    <location>
        <begin position="1"/>
        <end position="107"/>
    </location>
</feature>
<evidence type="ECO:0000256" key="1">
    <source>
        <dbReference type="ARBA" id="ARBA00000024"/>
    </source>
</evidence>
<keyword evidence="9 15" id="KW-0028">Amino-acid biosynthesis</keyword>
<dbReference type="InterPro" id="IPR021130">
    <property type="entry name" value="PRib-ATP_PPHydrolase-like"/>
</dbReference>
<dbReference type="GO" id="GO:0004635">
    <property type="term" value="F:phosphoribosyl-AMP cyclohydrolase activity"/>
    <property type="evidence" value="ECO:0007669"/>
    <property type="project" value="UniProtKB-UniRule"/>
</dbReference>
<dbReference type="GO" id="GO:0000105">
    <property type="term" value="P:L-histidine biosynthetic process"/>
    <property type="evidence" value="ECO:0007669"/>
    <property type="project" value="UniProtKB-UniRule"/>
</dbReference>
<gene>
    <name evidence="15" type="primary">hisI</name>
    <name evidence="15" type="synonym">hisIE</name>
    <name evidence="17" type="ORF">HH214_20085</name>
</gene>
<dbReference type="PANTHER" id="PTHR42945:SF9">
    <property type="entry name" value="HISTIDINE BIOSYNTHESIS BIFUNCTIONAL PROTEIN HISIE"/>
    <property type="match status" value="1"/>
</dbReference>
<keyword evidence="13 15" id="KW-0368">Histidine biosynthesis</keyword>
<dbReference type="RefSeq" id="WP_169610687.1">
    <property type="nucleotide sequence ID" value="NZ_CP051682.1"/>
</dbReference>
<comment type="subcellular location">
    <subcellularLocation>
        <location evidence="3 15">Cytoplasm</location>
    </subcellularLocation>
</comment>
<keyword evidence="8 15" id="KW-0963">Cytoplasm</keyword>
<sequence>MQIDFSKSPDGLVPVVIQDAQTLEVLMLGYMNQEAYDKTVQEKVVTFYSRSKNRLWTKGETSSNFLHVQSMHIDCDNDTILIKAKADGPTCHTGARSCFKTSYNQNFILELESIIRGRYENPQEGSYVDKLRRKGLKKIAQKVGEEGVETVIAALAETETDFINEASDLAFHLLVLLREKGVSLETIAQNLEVRHTNPQPPRGEALKLQ</sequence>
<dbReference type="NCBIfam" id="TIGR03188">
    <property type="entry name" value="histidine_hisI"/>
    <property type="match status" value="1"/>
</dbReference>
<evidence type="ECO:0000256" key="3">
    <source>
        <dbReference type="ARBA" id="ARBA00004496"/>
    </source>
</evidence>
<evidence type="ECO:0000256" key="13">
    <source>
        <dbReference type="ARBA" id="ARBA00023102"/>
    </source>
</evidence>
<comment type="similarity">
    <text evidence="6 15">In the C-terminal section; belongs to the PRA-PH family.</text>
</comment>
<dbReference type="AlphaFoldDB" id="A0A7L5E3V9"/>
<evidence type="ECO:0000256" key="4">
    <source>
        <dbReference type="ARBA" id="ARBA00005169"/>
    </source>
</evidence>
<comment type="pathway">
    <text evidence="4 15">Amino-acid biosynthesis; L-histidine biosynthesis; L-histidine from 5-phospho-alpha-D-ribose 1-diphosphate: step 3/9.</text>
</comment>
<keyword evidence="12 15" id="KW-0067">ATP-binding</keyword>
<comment type="catalytic activity">
    <reaction evidence="1 15">
        <text>1-(5-phospho-beta-D-ribosyl)-5'-AMP + H2O = 1-(5-phospho-beta-D-ribosyl)-5-[(5-phospho-beta-D-ribosylamino)methylideneamino]imidazole-4-carboxamide</text>
        <dbReference type="Rhea" id="RHEA:20049"/>
        <dbReference type="ChEBI" id="CHEBI:15377"/>
        <dbReference type="ChEBI" id="CHEBI:58435"/>
        <dbReference type="ChEBI" id="CHEBI:59457"/>
        <dbReference type="EC" id="3.5.4.19"/>
    </reaction>
</comment>
<evidence type="ECO:0000313" key="18">
    <source>
        <dbReference type="Proteomes" id="UP000503278"/>
    </source>
</evidence>
<organism evidence="17 18">
    <name type="scientific">Mucilaginibacter robiniae</name>
    <dbReference type="NCBI Taxonomy" id="2728022"/>
    <lineage>
        <taxon>Bacteria</taxon>
        <taxon>Pseudomonadati</taxon>
        <taxon>Bacteroidota</taxon>
        <taxon>Sphingobacteriia</taxon>
        <taxon>Sphingobacteriales</taxon>
        <taxon>Sphingobacteriaceae</taxon>
        <taxon>Mucilaginibacter</taxon>
    </lineage>
</organism>
<dbReference type="HAMAP" id="MF_01019">
    <property type="entry name" value="HisIE"/>
    <property type="match status" value="1"/>
</dbReference>
<dbReference type="GO" id="GO:0005737">
    <property type="term" value="C:cytoplasm"/>
    <property type="evidence" value="ECO:0007669"/>
    <property type="project" value="UniProtKB-SubCell"/>
</dbReference>
<dbReference type="NCBIfam" id="NF000768">
    <property type="entry name" value="PRK00051.1"/>
    <property type="match status" value="1"/>
</dbReference>
<accession>A0A7L5E3V9</accession>
<evidence type="ECO:0000256" key="10">
    <source>
        <dbReference type="ARBA" id="ARBA00022741"/>
    </source>
</evidence>
<feature type="region of interest" description="Phosphoribosyl-ATP pyrophosphohydrolase" evidence="15">
    <location>
        <begin position="108"/>
        <end position="209"/>
    </location>
</feature>
<feature type="domain" description="Phosphoribosyl-AMP cyclohydrolase" evidence="16">
    <location>
        <begin position="27"/>
        <end position="100"/>
    </location>
</feature>
<evidence type="ECO:0000256" key="15">
    <source>
        <dbReference type="HAMAP-Rule" id="MF_01019"/>
    </source>
</evidence>
<comment type="pathway">
    <text evidence="5 15">Amino-acid biosynthesis; L-histidine biosynthesis; L-histidine from 5-phospho-alpha-D-ribose 1-diphosphate: step 2/9.</text>
</comment>
<dbReference type="Pfam" id="PF01503">
    <property type="entry name" value="PRA-PH"/>
    <property type="match status" value="1"/>
</dbReference>
<dbReference type="InterPro" id="IPR023019">
    <property type="entry name" value="His_synth_HisIE"/>
</dbReference>
<keyword evidence="11 15" id="KW-0378">Hydrolase</keyword>
<dbReference type="SUPFAM" id="SSF101386">
    <property type="entry name" value="all-alpha NTP pyrophosphatases"/>
    <property type="match status" value="1"/>
</dbReference>
<evidence type="ECO:0000256" key="5">
    <source>
        <dbReference type="ARBA" id="ARBA00005204"/>
    </source>
</evidence>
<dbReference type="KEGG" id="mrob:HH214_20085"/>
<evidence type="ECO:0000256" key="9">
    <source>
        <dbReference type="ARBA" id="ARBA00022605"/>
    </source>
</evidence>
<dbReference type="Gene3D" id="1.10.287.1080">
    <property type="entry name" value="MazG-like"/>
    <property type="match status" value="1"/>
</dbReference>
<evidence type="ECO:0000256" key="2">
    <source>
        <dbReference type="ARBA" id="ARBA00001460"/>
    </source>
</evidence>
<keyword evidence="18" id="KW-1185">Reference proteome</keyword>
<name>A0A7L5E3V9_9SPHI</name>
<evidence type="ECO:0000256" key="6">
    <source>
        <dbReference type="ARBA" id="ARBA00007731"/>
    </source>
</evidence>
<dbReference type="EC" id="3.5.4.19" evidence="15"/>
<comment type="similarity">
    <text evidence="7 15">In the N-terminal section; belongs to the PRA-CH family.</text>
</comment>
<dbReference type="EC" id="3.6.1.31" evidence="15"/>
<dbReference type="SUPFAM" id="SSF141734">
    <property type="entry name" value="HisI-like"/>
    <property type="match status" value="1"/>
</dbReference>
<dbReference type="PANTHER" id="PTHR42945">
    <property type="entry name" value="HISTIDINE BIOSYNTHESIS BIFUNCTIONAL PROTEIN"/>
    <property type="match status" value="1"/>
</dbReference>
<dbReference type="Pfam" id="PF01502">
    <property type="entry name" value="PRA-CH"/>
    <property type="match status" value="1"/>
</dbReference>
<keyword evidence="14 15" id="KW-0511">Multifunctional enzyme</keyword>
<evidence type="ECO:0000259" key="16">
    <source>
        <dbReference type="Pfam" id="PF01502"/>
    </source>
</evidence>
<dbReference type="Gene3D" id="3.10.20.810">
    <property type="entry name" value="Phosphoribosyl-AMP cyclohydrolase"/>
    <property type="match status" value="1"/>
</dbReference>
<dbReference type="UniPathway" id="UPA00031">
    <property type="reaction ID" value="UER00007"/>
</dbReference>
<dbReference type="CDD" id="cd11534">
    <property type="entry name" value="NTP-PPase_HisIE_like"/>
    <property type="match status" value="1"/>
</dbReference>
<evidence type="ECO:0000256" key="11">
    <source>
        <dbReference type="ARBA" id="ARBA00022801"/>
    </source>
</evidence>
<evidence type="ECO:0000256" key="12">
    <source>
        <dbReference type="ARBA" id="ARBA00022840"/>
    </source>
</evidence>
<dbReference type="FunFam" id="3.10.20.810:FF:000001">
    <property type="entry name" value="Histidine biosynthesis bifunctional protein HisIE"/>
    <property type="match status" value="1"/>
</dbReference>
<dbReference type="NCBIfam" id="NF002747">
    <property type="entry name" value="PRK02759.1"/>
    <property type="match status" value="1"/>
</dbReference>
<evidence type="ECO:0000256" key="7">
    <source>
        <dbReference type="ARBA" id="ARBA00008299"/>
    </source>
</evidence>
<dbReference type="InterPro" id="IPR002496">
    <property type="entry name" value="PRib_AMP_CycHydrolase_dom"/>
</dbReference>
<dbReference type="InterPro" id="IPR008179">
    <property type="entry name" value="HisE"/>
</dbReference>
<evidence type="ECO:0000313" key="17">
    <source>
        <dbReference type="EMBL" id="QJD98012.1"/>
    </source>
</evidence>
<evidence type="ECO:0000256" key="14">
    <source>
        <dbReference type="ARBA" id="ARBA00023268"/>
    </source>
</evidence>
<dbReference type="GO" id="GO:0004636">
    <property type="term" value="F:phosphoribosyl-ATP diphosphatase activity"/>
    <property type="evidence" value="ECO:0007669"/>
    <property type="project" value="UniProtKB-UniRule"/>
</dbReference>
<dbReference type="EMBL" id="CP051682">
    <property type="protein sequence ID" value="QJD98012.1"/>
    <property type="molecule type" value="Genomic_DNA"/>
</dbReference>
<evidence type="ECO:0000256" key="8">
    <source>
        <dbReference type="ARBA" id="ARBA00022490"/>
    </source>
</evidence>
<reference evidence="17 18" key="1">
    <citation type="submission" date="2020-04" db="EMBL/GenBank/DDBJ databases">
        <title>Genome sequencing of novel species.</title>
        <authorList>
            <person name="Heo J."/>
            <person name="Kim S.-J."/>
            <person name="Kim J.-S."/>
            <person name="Hong S.-B."/>
            <person name="Kwon S.-W."/>
        </authorList>
    </citation>
    <scope>NUCLEOTIDE SEQUENCE [LARGE SCALE GENOMIC DNA]</scope>
    <source>
        <strain evidence="17 18">F39-2</strain>
    </source>
</reference>
<keyword evidence="10 15" id="KW-0547">Nucleotide-binding</keyword>
<dbReference type="HAMAP" id="MF_01020">
    <property type="entry name" value="HisE"/>
    <property type="match status" value="1"/>
</dbReference>
<dbReference type="GO" id="GO:0005524">
    <property type="term" value="F:ATP binding"/>
    <property type="evidence" value="ECO:0007669"/>
    <property type="project" value="UniProtKB-KW"/>
</dbReference>
<proteinExistence type="inferred from homology"/>